<dbReference type="AlphaFoldDB" id="A0A2A8D0T8"/>
<dbReference type="Proteomes" id="UP000220102">
    <property type="component" value="Unassembled WGS sequence"/>
</dbReference>
<organism evidence="1 2">
    <name type="scientific">Longibacter salinarum</name>
    <dbReference type="NCBI Taxonomy" id="1850348"/>
    <lineage>
        <taxon>Bacteria</taxon>
        <taxon>Pseudomonadati</taxon>
        <taxon>Rhodothermota</taxon>
        <taxon>Rhodothermia</taxon>
        <taxon>Rhodothermales</taxon>
        <taxon>Salisaetaceae</taxon>
        <taxon>Longibacter</taxon>
    </lineage>
</organism>
<dbReference type="EMBL" id="PDEQ01000002">
    <property type="protein sequence ID" value="PEN14589.1"/>
    <property type="molecule type" value="Genomic_DNA"/>
</dbReference>
<comment type="caution">
    <text evidence="1">The sequence shown here is derived from an EMBL/GenBank/DDBJ whole genome shotgun (WGS) entry which is preliminary data.</text>
</comment>
<evidence type="ECO:0000313" key="1">
    <source>
        <dbReference type="EMBL" id="PEN14589.1"/>
    </source>
</evidence>
<dbReference type="OrthoDB" id="1493634at2"/>
<keyword evidence="2" id="KW-1185">Reference proteome</keyword>
<evidence type="ECO:0000313" key="2">
    <source>
        <dbReference type="Proteomes" id="UP000220102"/>
    </source>
</evidence>
<name>A0A2A8D0T8_9BACT</name>
<protein>
    <submittedName>
        <fullName evidence="1">Uncharacterized protein</fullName>
    </submittedName>
</protein>
<sequence length="145" mass="16337">MSAAAVDSKGKVATIHSKIESALRGEVDDNWDIVLDDWASAAPSQRKAVRAYVSGLRNRMYRTLMEIDSIEELERGVAIQYVEVKAHWMMLNTQIQHQTDRDGRAADDLIYRATCVSLIVQALEPLLTQTRVDSLTNFLAEPFDE</sequence>
<accession>A0A2A8D0T8</accession>
<reference evidence="1 2" key="1">
    <citation type="submission" date="2017-10" db="EMBL/GenBank/DDBJ databases">
        <title>Draft genome of Longibacter Salinarum.</title>
        <authorList>
            <person name="Goh K.M."/>
            <person name="Shamsir M.S."/>
            <person name="Lim S.W."/>
        </authorList>
    </citation>
    <scope>NUCLEOTIDE SEQUENCE [LARGE SCALE GENOMIC DNA]</scope>
    <source>
        <strain evidence="1 2">KCTC 52045</strain>
    </source>
</reference>
<gene>
    <name evidence="1" type="ORF">CRI94_06090</name>
</gene>
<proteinExistence type="predicted"/>
<dbReference type="RefSeq" id="WP_098074763.1">
    <property type="nucleotide sequence ID" value="NZ_PDEQ01000002.1"/>
</dbReference>